<dbReference type="InterPro" id="IPR023996">
    <property type="entry name" value="TonB-dep_OMP_SusC/RagA"/>
</dbReference>
<keyword evidence="10" id="KW-0675">Receptor</keyword>
<dbReference type="NCBIfam" id="TIGR04057">
    <property type="entry name" value="SusC_RagA_signa"/>
    <property type="match status" value="1"/>
</dbReference>
<accession>A0A0P0G6T8</accession>
<name>A0A0P0G6T8_9BACE</name>
<dbReference type="Pfam" id="PF07715">
    <property type="entry name" value="Plug"/>
    <property type="match status" value="1"/>
</dbReference>
<keyword evidence="7 8" id="KW-0998">Cell outer membrane</keyword>
<dbReference type="AlphaFoldDB" id="A0A0P0G6T8"/>
<comment type="similarity">
    <text evidence="8 9">Belongs to the TonB-dependent receptor family.</text>
</comment>
<dbReference type="KEGG" id="bcel:BcellWH2_02519"/>
<evidence type="ECO:0000313" key="10">
    <source>
        <dbReference type="EMBL" id="ALJ59758.1"/>
    </source>
</evidence>
<comment type="subcellular location">
    <subcellularLocation>
        <location evidence="1 8">Cell outer membrane</location>
        <topology evidence="1 8">Multi-pass membrane protein</topology>
    </subcellularLocation>
</comment>
<keyword evidence="3 8" id="KW-1134">Transmembrane beta strand</keyword>
<dbReference type="FunFam" id="2.170.130.10:FF:000008">
    <property type="entry name" value="SusC/RagA family TonB-linked outer membrane protein"/>
    <property type="match status" value="1"/>
</dbReference>
<evidence type="ECO:0000256" key="2">
    <source>
        <dbReference type="ARBA" id="ARBA00022448"/>
    </source>
</evidence>
<dbReference type="InterPro" id="IPR023997">
    <property type="entry name" value="TonB-dep_OMP_SusC/RagA_CS"/>
</dbReference>
<evidence type="ECO:0000256" key="3">
    <source>
        <dbReference type="ARBA" id="ARBA00022452"/>
    </source>
</evidence>
<dbReference type="EMBL" id="CP012801">
    <property type="protein sequence ID" value="ALJ59758.1"/>
    <property type="molecule type" value="Genomic_DNA"/>
</dbReference>
<dbReference type="Proteomes" id="UP000061809">
    <property type="component" value="Chromosome"/>
</dbReference>
<dbReference type="SUPFAM" id="SSF56935">
    <property type="entry name" value="Porins"/>
    <property type="match status" value="1"/>
</dbReference>
<protein>
    <submittedName>
        <fullName evidence="10">TonB dependent receptor</fullName>
    </submittedName>
</protein>
<dbReference type="RefSeq" id="WP_029426177.1">
    <property type="nucleotide sequence ID" value="NZ_CP012801.1"/>
</dbReference>
<evidence type="ECO:0000256" key="4">
    <source>
        <dbReference type="ARBA" id="ARBA00022692"/>
    </source>
</evidence>
<dbReference type="NCBIfam" id="TIGR04056">
    <property type="entry name" value="OMP_RagA_SusC"/>
    <property type="match status" value="1"/>
</dbReference>
<evidence type="ECO:0000256" key="9">
    <source>
        <dbReference type="RuleBase" id="RU003357"/>
    </source>
</evidence>
<dbReference type="SUPFAM" id="SSF49464">
    <property type="entry name" value="Carboxypeptidase regulatory domain-like"/>
    <property type="match status" value="1"/>
</dbReference>
<dbReference type="Gene3D" id="2.60.40.1120">
    <property type="entry name" value="Carboxypeptidase-like, regulatory domain"/>
    <property type="match status" value="1"/>
</dbReference>
<dbReference type="InterPro" id="IPR037066">
    <property type="entry name" value="Plug_dom_sf"/>
</dbReference>
<dbReference type="Pfam" id="PF00593">
    <property type="entry name" value="TonB_dep_Rec_b-barrel"/>
    <property type="match status" value="1"/>
</dbReference>
<evidence type="ECO:0000313" key="11">
    <source>
        <dbReference type="Proteomes" id="UP000061809"/>
    </source>
</evidence>
<dbReference type="Gene3D" id="2.170.130.10">
    <property type="entry name" value="TonB-dependent receptor, plug domain"/>
    <property type="match status" value="1"/>
</dbReference>
<evidence type="ECO:0000256" key="1">
    <source>
        <dbReference type="ARBA" id="ARBA00004571"/>
    </source>
</evidence>
<dbReference type="Gene3D" id="2.40.170.20">
    <property type="entry name" value="TonB-dependent receptor, beta-barrel domain"/>
    <property type="match status" value="1"/>
</dbReference>
<evidence type="ECO:0000256" key="8">
    <source>
        <dbReference type="PROSITE-ProRule" id="PRU01360"/>
    </source>
</evidence>
<sequence length="1046" mass="116110">MKQKVTLILLATFLCCVLGVQAQTGSQVTGKVVDAMGELPGVSVVVKGTTNGTTTDVNGEFKLGNVKNSDVLQFSFIGYKTLDVKVGNQRKFDVTLQEDAQALDEVVVVAVGYGDVRRRDLTGSIGSANMSDLVKAPVTNIAESLGGRIAGVQVSSSDGGLGDNFNIVIRGAGSLTGSTAPLYVVDGFPQETSTMSALNQNDIESIDILKDASATAIYGARGANGVVIITTKKGGAGKPTITYNGSMTVGQVKNTADMMNAYEFVQLQRELLDDADFESNYITDLYGSLEDYRYAPTYDWQDYIYRTALSHNHHVSMTGSQGDLKYSTSLSYTDQQGIIIRSGLKRYQGRVNLSQKVNKRLKVDFTGNYASNVQDGPTASTATTAMSTAYMYSVWAFRPVSPTGSDMLNQMYDEGVNMTEDYRFNPVHSARNEYRHKTTNNLQFNVSADYEFIKGLKLKIAAGYTSRDYTNEEFNSSMTRTGNSHPSNTQSKGINAYLYKSEARSYLNENTLTYQFNKNKHNFNALAGLSFQKNTSYIYSITAEHIAKDSYGMAGLDKGSSTPSVTSSKGENTLMSYFGRINYNYDSRYYVTATMRADGSSKFAKNNRWGYFPSGSLAWAFQREAFMSDVNWLSNGKLRFSYGQTGNNRIGNYEYMAHLVTSDDVYKYPWNGQFNQGYVLSSMENEKLKWETTEQLDFGIDLGFLNGRINLTMDYYIKTTKDLLLDANIAASSGFATATLNVGKLRNNGFELTLETTNVKTKDFNWTSNFNIAFNKNKIISLNSGQEDITSYITWDNKYRTTPAYISKKGEAAGKMYGFIYEGTYKYEDFNITEENGKKVYTLKEGIPYYVANTQPGDPKYKDLDNSGTITDKDKTTIGNGQPKHIGGFSNNFTYKNWDLNIFLQWSYGNDILNANRLVFENPGGKKNTNMFAGYVNRWTEDNPTSNIPRAKANGAAEYSSLYVEDGSFLKLKTISLGYNFLPKTLRPLHISSARLYVSAENIATITGYSGNDPEVSTRNSILTPGFDWSPYPRSFNMSVGLNVTF</sequence>
<dbReference type="Pfam" id="PF13715">
    <property type="entry name" value="CarbopepD_reg_2"/>
    <property type="match status" value="1"/>
</dbReference>
<keyword evidence="5 9" id="KW-0798">TonB box</keyword>
<reference evidence="10 11" key="1">
    <citation type="journal article" date="2015" name="Science">
        <title>Genetic determinants of in vivo fitness and diet responsiveness in multiple human gut Bacteroides.</title>
        <authorList>
            <person name="Wu M."/>
            <person name="McNulty N.P."/>
            <person name="Rodionov D.A."/>
            <person name="Khoroshkin M.S."/>
            <person name="Griffin N.W."/>
            <person name="Cheng J."/>
            <person name="Latreille P."/>
            <person name="Kerstetter R.A."/>
            <person name="Terrapon N."/>
            <person name="Henrissat B."/>
            <person name="Osterman A.L."/>
            <person name="Gordon J.I."/>
        </authorList>
    </citation>
    <scope>NUCLEOTIDE SEQUENCE [LARGE SCALE GENOMIC DNA]</scope>
    <source>
        <strain evidence="10 11">WH2</strain>
    </source>
</reference>
<proteinExistence type="inferred from homology"/>
<dbReference type="InterPro" id="IPR012910">
    <property type="entry name" value="Plug_dom"/>
</dbReference>
<evidence type="ECO:0000256" key="5">
    <source>
        <dbReference type="ARBA" id="ARBA00023077"/>
    </source>
</evidence>
<keyword evidence="2 8" id="KW-0813">Transport</keyword>
<dbReference type="GO" id="GO:0009279">
    <property type="term" value="C:cell outer membrane"/>
    <property type="evidence" value="ECO:0007669"/>
    <property type="project" value="UniProtKB-SubCell"/>
</dbReference>
<organism evidence="10 11">
    <name type="scientific">Bacteroides cellulosilyticus</name>
    <dbReference type="NCBI Taxonomy" id="246787"/>
    <lineage>
        <taxon>Bacteria</taxon>
        <taxon>Pseudomonadati</taxon>
        <taxon>Bacteroidota</taxon>
        <taxon>Bacteroidia</taxon>
        <taxon>Bacteroidales</taxon>
        <taxon>Bacteroidaceae</taxon>
        <taxon>Bacteroides</taxon>
    </lineage>
</organism>
<dbReference type="PATRIC" id="fig|246787.4.peg.2593"/>
<evidence type="ECO:0000256" key="7">
    <source>
        <dbReference type="ARBA" id="ARBA00023237"/>
    </source>
</evidence>
<keyword evidence="6 8" id="KW-0472">Membrane</keyword>
<dbReference type="InterPro" id="IPR036942">
    <property type="entry name" value="Beta-barrel_TonB_sf"/>
</dbReference>
<dbReference type="InterPro" id="IPR000531">
    <property type="entry name" value="Beta-barrel_TonB"/>
</dbReference>
<dbReference type="InterPro" id="IPR008969">
    <property type="entry name" value="CarboxyPept-like_regulatory"/>
</dbReference>
<dbReference type="InterPro" id="IPR039426">
    <property type="entry name" value="TonB-dep_rcpt-like"/>
</dbReference>
<keyword evidence="4 8" id="KW-0812">Transmembrane</keyword>
<dbReference type="PROSITE" id="PS52016">
    <property type="entry name" value="TONB_DEPENDENT_REC_3"/>
    <property type="match status" value="1"/>
</dbReference>
<gene>
    <name evidence="10" type="ORF">BcellWH2_02519</name>
</gene>
<evidence type="ECO:0000256" key="6">
    <source>
        <dbReference type="ARBA" id="ARBA00023136"/>
    </source>
</evidence>